<dbReference type="EMBL" id="JACDUO010000001">
    <property type="protein sequence ID" value="MBA2863420.1"/>
    <property type="molecule type" value="Genomic_DNA"/>
</dbReference>
<name>A0A2L1CCG3_METMI</name>
<sequence length="380" mass="43216">MSFQIDKRAYQSLKNFSNIIYKKAIVNKDDFSKNEEIVDISYNGNFVAKALYDPKFPLIKILTRKNEEIDKDFFFKRINNANNYRTDILNYKDTYRMIYAEADYLPSIILDKYNKIASIQISSNIMDNYSDLIFECISEITDVETMYVQSGKKGSDVKTKIFGDKSQIETVISEGNAKFNVNMKGHKTGFFLDQRDNRADLENYVKPGDKVLDICSYTGGFAVHAGIKGGEVTAVDLSDKALAVAEENMELNGVKNYNCIVSNAFDAMKEMIGNNEKFDVVVLDPPAFTDSSKDIKNALNAYNSMNYLGLKLAKRILVTCSCSHHIDRENFKNTIVSSSIRAKKEIRQIGSYRTQASDHIITMANRDLEYLKCLFFNVVN</sequence>
<dbReference type="InterPro" id="IPR029063">
    <property type="entry name" value="SAM-dependent_MTases_sf"/>
</dbReference>
<dbReference type="EMBL" id="CP026606">
    <property type="protein sequence ID" value="AVB76910.1"/>
    <property type="molecule type" value="Genomic_DNA"/>
</dbReference>
<evidence type="ECO:0000313" key="7">
    <source>
        <dbReference type="EMBL" id="MBA2863420.1"/>
    </source>
</evidence>
<feature type="domain" description="RlmI-like PUA" evidence="5">
    <location>
        <begin position="4"/>
        <end position="55"/>
    </location>
</feature>
<evidence type="ECO:0000313" key="10">
    <source>
        <dbReference type="Proteomes" id="UP000567099"/>
    </source>
</evidence>
<keyword evidence="2" id="KW-0963">Cytoplasm</keyword>
<dbReference type="GeneID" id="36102619"/>
<gene>
    <name evidence="6" type="primary">rlmI_2</name>
    <name evidence="7" type="ORF">HNP94_000420</name>
    <name evidence="8" type="ORF">HNP96_000597</name>
    <name evidence="6" type="ORF">MMJJ_15350</name>
</gene>
<dbReference type="Proteomes" id="UP000590564">
    <property type="component" value="Unassembled WGS sequence"/>
</dbReference>
<organism evidence="6 9">
    <name type="scientific">Methanococcus maripaludis</name>
    <name type="common">Methanococcus deltae</name>
    <dbReference type="NCBI Taxonomy" id="39152"/>
    <lineage>
        <taxon>Archaea</taxon>
        <taxon>Methanobacteriati</taxon>
        <taxon>Methanobacteriota</taxon>
        <taxon>Methanomada group</taxon>
        <taxon>Methanococci</taxon>
        <taxon>Methanococcales</taxon>
        <taxon>Methanococcaceae</taxon>
        <taxon>Methanococcus</taxon>
    </lineage>
</organism>
<evidence type="ECO:0000256" key="1">
    <source>
        <dbReference type="ARBA" id="ARBA00004496"/>
    </source>
</evidence>
<dbReference type="PANTHER" id="PTHR42873:SF1">
    <property type="entry name" value="S-ADENOSYLMETHIONINE-DEPENDENT METHYLTRANSFERASE DOMAIN-CONTAINING PROTEIN"/>
    <property type="match status" value="1"/>
</dbReference>
<dbReference type="GO" id="GO:0008168">
    <property type="term" value="F:methyltransferase activity"/>
    <property type="evidence" value="ECO:0007669"/>
    <property type="project" value="UniProtKB-KW"/>
</dbReference>
<dbReference type="InterPro" id="IPR025714">
    <property type="entry name" value="Methyltranfer_dom"/>
</dbReference>
<evidence type="ECO:0000313" key="6">
    <source>
        <dbReference type="EMBL" id="AVB76910.1"/>
    </source>
</evidence>
<evidence type="ECO:0000313" key="8">
    <source>
        <dbReference type="EMBL" id="MBB6496576.1"/>
    </source>
</evidence>
<reference evidence="8 11" key="3">
    <citation type="submission" date="2020-08" db="EMBL/GenBank/DDBJ databases">
        <title>Genomic Encyclopedia of Type Strains, Phase IV (KMG-V): Genome sequencing to study the core and pangenomes of soil and plant-associated prokaryotes.</title>
        <authorList>
            <person name="Whitman W."/>
        </authorList>
    </citation>
    <scope>NUCLEOTIDE SEQUENCE [LARGE SCALE GENOMIC DNA]</scope>
    <source>
        <strain evidence="7 10">C13</strain>
        <strain evidence="8 11">D1</strain>
    </source>
</reference>
<evidence type="ECO:0000259" key="5">
    <source>
        <dbReference type="Pfam" id="PF17785"/>
    </source>
</evidence>
<accession>A0A2L1CCG3</accession>
<dbReference type="SUPFAM" id="SSF53335">
    <property type="entry name" value="S-adenosyl-L-methionine-dependent methyltransferases"/>
    <property type="match status" value="1"/>
</dbReference>
<comment type="subcellular location">
    <subcellularLocation>
        <location evidence="1">Cytoplasm</location>
    </subcellularLocation>
</comment>
<keyword evidence="6" id="KW-0489">Methyltransferase</keyword>
<reference evidence="6" key="2">
    <citation type="submission" date="2018-02" db="EMBL/GenBank/DDBJ databases">
        <title>Complete genome sequence of the Methanococcus maripaludis type strain JJ (DSM 2067), a model for selenoprotein synthesis in Archaea.</title>
        <authorList>
            <person name="Poehlein A."/>
            <person name="Heym D."/>
            <person name="Quitzke V."/>
            <person name="Fersch J."/>
            <person name="Daniel R."/>
            <person name="Rother M."/>
        </authorList>
    </citation>
    <scope>NUCLEOTIDE SEQUENCE [LARGE SCALE GENOMIC DNA]</scope>
    <source>
        <strain evidence="6">DSM 2067</strain>
    </source>
</reference>
<dbReference type="CDD" id="cd11572">
    <property type="entry name" value="RlmI_M_like"/>
    <property type="match status" value="1"/>
</dbReference>
<dbReference type="Proteomes" id="UP000239462">
    <property type="component" value="Chromosome"/>
</dbReference>
<evidence type="ECO:0000256" key="2">
    <source>
        <dbReference type="ARBA" id="ARBA00022490"/>
    </source>
</evidence>
<dbReference type="EC" id="2.1.1.191" evidence="6 7"/>
<dbReference type="InterPro" id="IPR041532">
    <property type="entry name" value="RlmI-like_PUA"/>
</dbReference>
<dbReference type="KEGG" id="mmad:MMJJ_15350"/>
<evidence type="ECO:0000313" key="9">
    <source>
        <dbReference type="Proteomes" id="UP000239462"/>
    </source>
</evidence>
<dbReference type="Pfam" id="PF17785">
    <property type="entry name" value="PUA_3"/>
    <property type="match status" value="1"/>
</dbReference>
<dbReference type="GO" id="GO:0005737">
    <property type="term" value="C:cytoplasm"/>
    <property type="evidence" value="ECO:0007669"/>
    <property type="project" value="UniProtKB-SubCell"/>
</dbReference>
<reference evidence="9" key="1">
    <citation type="journal article" date="2018" name="Genome Announc.">
        <title>Complete Genome Sequence of the Methanococcus maripaludis Type Strain JJ (DSM 2067), a Model for Selenoprotein Synthesis in Archaea.</title>
        <authorList>
            <person name="Poehlein A."/>
            <person name="Heym D."/>
            <person name="Quitzke V."/>
            <person name="Fersch J."/>
            <person name="Daniel R."/>
            <person name="Rother M."/>
        </authorList>
    </citation>
    <scope>NUCLEOTIDE SEQUENCE [LARGE SCALE GENOMIC DNA]</scope>
    <source>
        <strain evidence="9">DSM 2067</strain>
    </source>
</reference>
<dbReference type="AlphaFoldDB" id="A0A2L1CCG3"/>
<dbReference type="Pfam" id="PF13847">
    <property type="entry name" value="Methyltransf_31"/>
    <property type="match status" value="1"/>
</dbReference>
<dbReference type="Gene3D" id="3.40.50.150">
    <property type="entry name" value="Vaccinia Virus protein VP39"/>
    <property type="match status" value="1"/>
</dbReference>
<evidence type="ECO:0000259" key="4">
    <source>
        <dbReference type="Pfam" id="PF13847"/>
    </source>
</evidence>
<proteinExistence type="predicted"/>
<dbReference type="Proteomes" id="UP000567099">
    <property type="component" value="Unassembled WGS sequence"/>
</dbReference>
<evidence type="ECO:0000256" key="3">
    <source>
        <dbReference type="ARBA" id="ARBA00022679"/>
    </source>
</evidence>
<dbReference type="CDD" id="cd02440">
    <property type="entry name" value="AdoMet_MTases"/>
    <property type="match status" value="1"/>
</dbReference>
<dbReference type="PANTHER" id="PTHR42873">
    <property type="entry name" value="RIBOSOMAL RNA LARGE SUBUNIT METHYLTRANSFERASE"/>
    <property type="match status" value="1"/>
</dbReference>
<dbReference type="RefSeq" id="WP_104838301.1">
    <property type="nucleotide sequence ID" value="NZ_CP026606.1"/>
</dbReference>
<protein>
    <submittedName>
        <fullName evidence="7">23S rRNA (Cytosine1962-C5)-methyltransferase</fullName>
        <ecNumber evidence="6 7">2.1.1.191</ecNumber>
    </submittedName>
    <submittedName>
        <fullName evidence="6">Ribosomal RNA large subunit methyltransferase I</fullName>
    </submittedName>
</protein>
<dbReference type="EMBL" id="JACHED010000001">
    <property type="protein sequence ID" value="MBB6496576.1"/>
    <property type="molecule type" value="Genomic_DNA"/>
</dbReference>
<evidence type="ECO:0000313" key="11">
    <source>
        <dbReference type="Proteomes" id="UP000590564"/>
    </source>
</evidence>
<feature type="domain" description="Methyltransferase" evidence="4">
    <location>
        <begin position="206"/>
        <end position="331"/>
    </location>
</feature>
<dbReference type="Gene3D" id="3.30.750.80">
    <property type="entry name" value="RNA methyltransferase domain (HRMD) like"/>
    <property type="match status" value="1"/>
</dbReference>
<dbReference type="GO" id="GO:0003723">
    <property type="term" value="F:RNA binding"/>
    <property type="evidence" value="ECO:0007669"/>
    <property type="project" value="InterPro"/>
</dbReference>
<keyword evidence="3 6" id="KW-0808">Transferase</keyword>
<dbReference type="GO" id="GO:0032259">
    <property type="term" value="P:methylation"/>
    <property type="evidence" value="ECO:0007669"/>
    <property type="project" value="UniProtKB-KW"/>
</dbReference>